<dbReference type="Gene3D" id="3.50.50.60">
    <property type="entry name" value="FAD/NAD(P)-binding domain"/>
    <property type="match status" value="1"/>
</dbReference>
<dbReference type="PANTHER" id="PTHR43004:SF19">
    <property type="entry name" value="BINDING MONOOXYGENASE, PUTATIVE (JCVI)-RELATED"/>
    <property type="match status" value="1"/>
</dbReference>
<keyword evidence="3" id="KW-0274">FAD</keyword>
<dbReference type="RefSeq" id="WP_157387211.1">
    <property type="nucleotide sequence ID" value="NZ_WRPP01000001.1"/>
</dbReference>
<dbReference type="EMBL" id="WRPP01000001">
    <property type="protein sequence ID" value="MVU77508.1"/>
    <property type="molecule type" value="Genomic_DNA"/>
</dbReference>
<keyword evidence="2" id="KW-0285">Flavoprotein</keyword>
<evidence type="ECO:0000259" key="4">
    <source>
        <dbReference type="Pfam" id="PF01494"/>
    </source>
</evidence>
<dbReference type="AlphaFoldDB" id="A0A7K1UUG7"/>
<keyword evidence="5" id="KW-0503">Monooxygenase</keyword>
<sequence length="475" mass="52155">MFDVIITGAGPTGLMLAAELRVQGVSALVIDRDAEPTKVVRAMGMHARTVEILDQRGVADRFLALGKQHPSAGFFAGIVKAEPTRMDTSFPFVLGLQQPITDRLLTEWAVELGAEIRRGCELVGLTQDADGVTAELADGTTLRSRYLVGCDGGRSTVRKLLDIDFPGEPNTWEMLLGEVELTAPREEVIPLVMELHKTHHRFGAVPLEGNLYRLGAPADGLADDPRVPPTLDDLKRQVRAIAGTDFGAHSARWLSRFGNATRLADRYRVGRVLLAGDAAHIHPPTGGQGLNLGVQDAFNLGWKLAAAIHGWAPADLLDTYEAERRPWAADVLDNTRAQTVLQETEPGPRAVRRLMSELMDFPEVRRYLIEKVTALNIRYDFGAGPDLVGRRQRDIPLKNGRLYDRLHEGRALLLDQTGKLSVAGWSDRVDHVVDVSEELDVPAILLRPDGHVVWVGDDQRDLQASLSRWFGSAAS</sequence>
<keyword evidence="5" id="KW-0560">Oxidoreductase</keyword>
<dbReference type="PANTHER" id="PTHR43004">
    <property type="entry name" value="TRK SYSTEM POTASSIUM UPTAKE PROTEIN"/>
    <property type="match status" value="1"/>
</dbReference>
<dbReference type="InterPro" id="IPR050641">
    <property type="entry name" value="RIFMO-like"/>
</dbReference>
<comment type="caution">
    <text evidence="5">The sequence shown here is derived from an EMBL/GenBank/DDBJ whole genome shotgun (WGS) entry which is preliminary data.</text>
</comment>
<evidence type="ECO:0000256" key="1">
    <source>
        <dbReference type="ARBA" id="ARBA00001974"/>
    </source>
</evidence>
<dbReference type="InterPro" id="IPR036188">
    <property type="entry name" value="FAD/NAD-bd_sf"/>
</dbReference>
<dbReference type="SUPFAM" id="SSF51905">
    <property type="entry name" value="FAD/NAD(P)-binding domain"/>
    <property type="match status" value="1"/>
</dbReference>
<evidence type="ECO:0000313" key="5">
    <source>
        <dbReference type="EMBL" id="MVU77508.1"/>
    </source>
</evidence>
<evidence type="ECO:0000256" key="2">
    <source>
        <dbReference type="ARBA" id="ARBA00022630"/>
    </source>
</evidence>
<dbReference type="PRINTS" id="PR00420">
    <property type="entry name" value="RNGMNOXGNASE"/>
</dbReference>
<organism evidence="5 6">
    <name type="scientific">Nocardia terrae</name>
    <dbReference type="NCBI Taxonomy" id="2675851"/>
    <lineage>
        <taxon>Bacteria</taxon>
        <taxon>Bacillati</taxon>
        <taxon>Actinomycetota</taxon>
        <taxon>Actinomycetes</taxon>
        <taxon>Mycobacteriales</taxon>
        <taxon>Nocardiaceae</taxon>
        <taxon>Nocardia</taxon>
    </lineage>
</organism>
<dbReference type="GO" id="GO:0016709">
    <property type="term" value="F:oxidoreductase activity, acting on paired donors, with incorporation or reduction of molecular oxygen, NAD(P)H as one donor, and incorporation of one atom of oxygen"/>
    <property type="evidence" value="ECO:0007669"/>
    <property type="project" value="UniProtKB-ARBA"/>
</dbReference>
<evidence type="ECO:0000256" key="3">
    <source>
        <dbReference type="ARBA" id="ARBA00022827"/>
    </source>
</evidence>
<dbReference type="Gene3D" id="3.40.30.120">
    <property type="match status" value="1"/>
</dbReference>
<dbReference type="Pfam" id="PF01494">
    <property type="entry name" value="FAD_binding_3"/>
    <property type="match status" value="1"/>
</dbReference>
<protein>
    <submittedName>
        <fullName evidence="5">Rifampin monooxygenase</fullName>
    </submittedName>
</protein>
<gene>
    <name evidence="5" type="primary">rox</name>
    <name evidence="5" type="ORF">GPX89_09640</name>
</gene>
<keyword evidence="6" id="KW-1185">Reference proteome</keyword>
<dbReference type="NCBIfam" id="NF033145">
    <property type="entry name" value="rif_monoox"/>
    <property type="match status" value="1"/>
</dbReference>
<reference evidence="5 6" key="1">
    <citation type="submission" date="2019-12" db="EMBL/GenBank/DDBJ databases">
        <title>Nocardia sp. nov. ET3-3 isolated from soil.</title>
        <authorList>
            <person name="Kanchanasin P."/>
            <person name="Tanasupawat S."/>
            <person name="Yuki M."/>
            <person name="Kudo T."/>
        </authorList>
    </citation>
    <scope>NUCLEOTIDE SEQUENCE [LARGE SCALE GENOMIC DNA]</scope>
    <source>
        <strain evidence="5 6">ET3-3</strain>
    </source>
</reference>
<dbReference type="Gene3D" id="3.30.70.2450">
    <property type="match status" value="1"/>
</dbReference>
<proteinExistence type="predicted"/>
<dbReference type="Pfam" id="PF21274">
    <property type="entry name" value="Rng_hyd_C"/>
    <property type="match status" value="1"/>
</dbReference>
<comment type="cofactor">
    <cofactor evidence="1">
        <name>FAD</name>
        <dbReference type="ChEBI" id="CHEBI:57692"/>
    </cofactor>
</comment>
<evidence type="ECO:0000313" key="6">
    <source>
        <dbReference type="Proteomes" id="UP000466794"/>
    </source>
</evidence>
<accession>A0A7K1UUG7</accession>
<feature type="domain" description="FAD-binding" evidence="4">
    <location>
        <begin position="2"/>
        <end position="335"/>
    </location>
</feature>
<dbReference type="Proteomes" id="UP000466794">
    <property type="component" value="Unassembled WGS sequence"/>
</dbReference>
<dbReference type="InterPro" id="IPR002938">
    <property type="entry name" value="FAD-bd"/>
</dbReference>
<name>A0A7K1UUG7_9NOCA</name>
<dbReference type="GO" id="GO:0071949">
    <property type="term" value="F:FAD binding"/>
    <property type="evidence" value="ECO:0007669"/>
    <property type="project" value="InterPro"/>
</dbReference>